<name>A0A2T3KSW3_PHOLD</name>
<evidence type="ECO:0000313" key="3">
    <source>
        <dbReference type="Proteomes" id="UP000240530"/>
    </source>
</evidence>
<dbReference type="Proteomes" id="UP000240530">
    <property type="component" value="Unassembled WGS sequence"/>
</dbReference>
<sequence length="308" mass="34470">MNGIEKIEFLEKLGVELQSRMTFDEIDMYFSGHNIDLKNMTPNTNSKRVYAKDILAKVDENLLFRIAGELGVDTPSSIKTVENATFWKAGHFRLFLSHLATFKVQTARLQSALRRYAISSFVAHEDIEPTREWQSEIEAGLHTMDALAAILMDGFKESNWCDQEVGVAVGRDVLIIPVRKGLDPYGFIGKYQGIQAANKSVAEVADAIFRTLVKSPKTNAKMLSALSSAISQATDIEDALDKVNIMKSIDNISTEILENLKQQVSENKVLVDSSDFINSLNSMLSKFNVPKIILSSQTKQEEWDDIPF</sequence>
<dbReference type="Pfam" id="PF13676">
    <property type="entry name" value="TIR_2"/>
    <property type="match status" value="1"/>
</dbReference>
<dbReference type="EMBL" id="PYNS01000017">
    <property type="protein sequence ID" value="PSV09585.1"/>
    <property type="molecule type" value="Genomic_DNA"/>
</dbReference>
<dbReference type="RefSeq" id="WP_107185496.1">
    <property type="nucleotide sequence ID" value="NZ_JAWQGU010000027.1"/>
</dbReference>
<organism evidence="2 3">
    <name type="scientific">Photobacterium leiognathi subsp. mandapamensis</name>
    <name type="common">Photobacterium mandapamensis</name>
    <dbReference type="NCBI Taxonomy" id="48408"/>
    <lineage>
        <taxon>Bacteria</taxon>
        <taxon>Pseudomonadati</taxon>
        <taxon>Pseudomonadota</taxon>
        <taxon>Gammaproteobacteria</taxon>
        <taxon>Vibrionales</taxon>
        <taxon>Vibrionaceae</taxon>
        <taxon>Photobacterium</taxon>
    </lineage>
</organism>
<dbReference type="InterPro" id="IPR000157">
    <property type="entry name" value="TIR_dom"/>
</dbReference>
<evidence type="ECO:0000313" key="2">
    <source>
        <dbReference type="EMBL" id="PSV09585.1"/>
    </source>
</evidence>
<dbReference type="InterPro" id="IPR035897">
    <property type="entry name" value="Toll_tir_struct_dom_sf"/>
</dbReference>
<feature type="domain" description="TIR" evidence="1">
    <location>
        <begin position="95"/>
        <end position="198"/>
    </location>
</feature>
<dbReference type="SUPFAM" id="SSF52200">
    <property type="entry name" value="Toll/Interleukin receptor TIR domain"/>
    <property type="match status" value="1"/>
</dbReference>
<comment type="caution">
    <text evidence="2">The sequence shown here is derived from an EMBL/GenBank/DDBJ whole genome shotgun (WGS) entry which is preliminary data.</text>
</comment>
<protein>
    <submittedName>
        <fullName evidence="2">TIR domain-containing protein</fullName>
    </submittedName>
</protein>
<accession>A0A2T3KSW3</accession>
<dbReference type="AlphaFoldDB" id="A0A2T3KSW3"/>
<reference evidence="2 3" key="1">
    <citation type="submission" date="2018-03" db="EMBL/GenBank/DDBJ databases">
        <title>Whole genome sequencing of Histamine producing bacteria.</title>
        <authorList>
            <person name="Butler K."/>
        </authorList>
    </citation>
    <scope>NUCLEOTIDE SEQUENCE [LARGE SCALE GENOMIC DNA]</scope>
    <source>
        <strain evidence="2 3">Res.4.1</strain>
    </source>
</reference>
<evidence type="ECO:0000259" key="1">
    <source>
        <dbReference type="Pfam" id="PF13676"/>
    </source>
</evidence>
<dbReference type="Gene3D" id="3.40.50.10140">
    <property type="entry name" value="Toll/interleukin-1 receptor homology (TIR) domain"/>
    <property type="match status" value="1"/>
</dbReference>
<proteinExistence type="predicted"/>
<dbReference type="GO" id="GO:0007165">
    <property type="term" value="P:signal transduction"/>
    <property type="evidence" value="ECO:0007669"/>
    <property type="project" value="InterPro"/>
</dbReference>
<gene>
    <name evidence="2" type="ORF">C0W93_14310</name>
</gene>